<proteinExistence type="inferred from homology"/>
<dbReference type="SMART" id="SM00283">
    <property type="entry name" value="MA"/>
    <property type="match status" value="1"/>
</dbReference>
<dbReference type="SUPFAM" id="SSF58104">
    <property type="entry name" value="Methyl-accepting chemotaxis protein (MCP) signaling domain"/>
    <property type="match status" value="1"/>
</dbReference>
<sequence>MLQGKERAGIERAVGAGGFSSGAFNAESYQKFVRLGAMQNVYFAVFDRYAAEEEKQLLDNTLAGDAAKAVGNSRKVAYGSAFGGSLETVSGADWFSQATARINALKQVEDQVAAKLTDLADSIAASANGSFYFSLSVALAVFAVVVALAIMIIGSITGPIARIVSTMSRLAEGRTDIDLSGAENRSEIGDMVRAVMVFKDNKIKADELAVREAEETKKREERARYIEQLTRDFDADISELLNAVAGASTEMESTAQSMSNIADDTNHRATTVAGAAEEASANVQTVATATEELSSSIQEISRQVAQSSDIAGRAVDQATNTDQQIQGLSIASQRIGEVISLISDIAEQTNLLALNATIEAARAGDAGKGFAVVAAEVKELASQTAKATEDISQQIGNIQNETEGAVTAIQSIGTTISEINEIASSIASAVEEQTAATQEIARNVEQAASGTDQVTANILEVTRAASETGAAATQVTATAGELSTKSELLKAQVEKFLTEVRAA</sequence>
<dbReference type="PANTHER" id="PTHR32089">
    <property type="entry name" value="METHYL-ACCEPTING CHEMOTAXIS PROTEIN MCPB"/>
    <property type="match status" value="1"/>
</dbReference>
<dbReference type="PROSITE" id="PS50885">
    <property type="entry name" value="HAMP"/>
    <property type="match status" value="1"/>
</dbReference>
<dbReference type="Pfam" id="PF00672">
    <property type="entry name" value="HAMP"/>
    <property type="match status" value="1"/>
</dbReference>
<evidence type="ECO:0000313" key="11">
    <source>
        <dbReference type="Proteomes" id="UP000598467"/>
    </source>
</evidence>
<dbReference type="PROSITE" id="PS50192">
    <property type="entry name" value="T_SNARE"/>
    <property type="match status" value="1"/>
</dbReference>
<dbReference type="PANTHER" id="PTHR32089:SF112">
    <property type="entry name" value="LYSOZYME-LIKE PROTEIN-RELATED"/>
    <property type="match status" value="1"/>
</dbReference>
<keyword evidence="2" id="KW-0997">Cell inner membrane</keyword>
<dbReference type="AlphaFoldDB" id="A0A926S412"/>
<evidence type="ECO:0000313" key="10">
    <source>
        <dbReference type="EMBL" id="MBD1545873.1"/>
    </source>
</evidence>
<evidence type="ECO:0000259" key="8">
    <source>
        <dbReference type="PROSITE" id="PS50192"/>
    </source>
</evidence>
<dbReference type="SUPFAM" id="SSF158472">
    <property type="entry name" value="HAMP domain-like"/>
    <property type="match status" value="1"/>
</dbReference>
<reference evidence="10" key="1">
    <citation type="submission" date="2020-05" db="EMBL/GenBank/DDBJ databases">
        <title>Identification of trans-AT polyketide cluster in two marine bacteria, producers of a novel glutaramide-containing polyketide sesbanimide D and analogs.</title>
        <authorList>
            <person name="Kacar D."/>
            <person name="Rodriguez P."/>
            <person name="Canedo L."/>
            <person name="Gonzalez E."/>
            <person name="Galan B."/>
            <person name="De La Calle F."/>
            <person name="Garcia J.L."/>
        </authorList>
    </citation>
    <scope>NUCLEOTIDE SEQUENCE</scope>
    <source>
        <strain evidence="10">PHM038</strain>
    </source>
</reference>
<feature type="transmembrane region" description="Helical" evidence="6">
    <location>
        <begin position="131"/>
        <end position="153"/>
    </location>
</feature>
<dbReference type="Gene3D" id="6.10.340.10">
    <property type="match status" value="1"/>
</dbReference>
<dbReference type="EMBL" id="JABFCZ010000006">
    <property type="protein sequence ID" value="MBD1545873.1"/>
    <property type="molecule type" value="Genomic_DNA"/>
</dbReference>
<dbReference type="PROSITE" id="PS50111">
    <property type="entry name" value="CHEMOTAXIS_TRANSDUC_2"/>
    <property type="match status" value="1"/>
</dbReference>
<dbReference type="InterPro" id="IPR000727">
    <property type="entry name" value="T_SNARE_dom"/>
</dbReference>
<name>A0A926S412_9HYPH</name>
<dbReference type="Gene3D" id="1.10.287.950">
    <property type="entry name" value="Methyl-accepting chemotaxis protein"/>
    <property type="match status" value="1"/>
</dbReference>
<evidence type="ECO:0000256" key="6">
    <source>
        <dbReference type="SAM" id="Phobius"/>
    </source>
</evidence>
<dbReference type="InterPro" id="IPR003660">
    <property type="entry name" value="HAMP_dom"/>
</dbReference>
<dbReference type="Proteomes" id="UP000598467">
    <property type="component" value="Unassembled WGS sequence"/>
</dbReference>
<dbReference type="GO" id="GO:0004888">
    <property type="term" value="F:transmembrane signaling receptor activity"/>
    <property type="evidence" value="ECO:0007669"/>
    <property type="project" value="InterPro"/>
</dbReference>
<dbReference type="Pfam" id="PF00015">
    <property type="entry name" value="MCPsignal"/>
    <property type="match status" value="1"/>
</dbReference>
<feature type="domain" description="Methyl-accepting transducer" evidence="7">
    <location>
        <begin position="247"/>
        <end position="483"/>
    </location>
</feature>
<keyword evidence="3 5" id="KW-0807">Transducer</keyword>
<dbReference type="GO" id="GO:0005886">
    <property type="term" value="C:plasma membrane"/>
    <property type="evidence" value="ECO:0007669"/>
    <property type="project" value="UniProtKB-SubCell"/>
</dbReference>
<keyword evidence="6" id="KW-0812">Transmembrane</keyword>
<comment type="caution">
    <text evidence="10">The sequence shown here is derived from an EMBL/GenBank/DDBJ whole genome shotgun (WGS) entry which is preliminary data.</text>
</comment>
<evidence type="ECO:0000256" key="4">
    <source>
        <dbReference type="ARBA" id="ARBA00029447"/>
    </source>
</evidence>
<dbReference type="InterPro" id="IPR004090">
    <property type="entry name" value="Chemotax_Me-accpt_rcpt"/>
</dbReference>
<evidence type="ECO:0000259" key="9">
    <source>
        <dbReference type="PROSITE" id="PS50885"/>
    </source>
</evidence>
<comment type="similarity">
    <text evidence="4">Belongs to the methyl-accepting chemotaxis (MCP) protein family.</text>
</comment>
<dbReference type="InterPro" id="IPR013587">
    <property type="entry name" value="Nitrate/nitrite_sensing"/>
</dbReference>
<evidence type="ECO:0000256" key="5">
    <source>
        <dbReference type="PROSITE-ProRule" id="PRU00284"/>
    </source>
</evidence>
<dbReference type="Pfam" id="PF08376">
    <property type="entry name" value="NIT"/>
    <property type="match status" value="1"/>
</dbReference>
<dbReference type="PRINTS" id="PR00260">
    <property type="entry name" value="CHEMTRNSDUCR"/>
</dbReference>
<feature type="domain" description="T-SNARE coiled-coil homology" evidence="8">
    <location>
        <begin position="409"/>
        <end position="461"/>
    </location>
</feature>
<evidence type="ECO:0000256" key="1">
    <source>
        <dbReference type="ARBA" id="ARBA00004429"/>
    </source>
</evidence>
<accession>A0A926S412</accession>
<comment type="subcellular location">
    <subcellularLocation>
        <location evidence="1">Cell inner membrane</location>
        <topology evidence="1">Multi-pass membrane protein</topology>
    </subcellularLocation>
</comment>
<dbReference type="InterPro" id="IPR004089">
    <property type="entry name" value="MCPsignal_dom"/>
</dbReference>
<keyword evidence="2" id="KW-1003">Cell membrane</keyword>
<organism evidence="10 11">
    <name type="scientific">Roseibium aggregatum</name>
    <dbReference type="NCBI Taxonomy" id="187304"/>
    <lineage>
        <taxon>Bacteria</taxon>
        <taxon>Pseudomonadati</taxon>
        <taxon>Pseudomonadota</taxon>
        <taxon>Alphaproteobacteria</taxon>
        <taxon>Hyphomicrobiales</taxon>
        <taxon>Stappiaceae</taxon>
        <taxon>Roseibium</taxon>
    </lineage>
</organism>
<keyword evidence="6" id="KW-1133">Transmembrane helix</keyword>
<dbReference type="GO" id="GO:0006935">
    <property type="term" value="P:chemotaxis"/>
    <property type="evidence" value="ECO:0007669"/>
    <property type="project" value="InterPro"/>
</dbReference>
<feature type="domain" description="HAMP" evidence="9">
    <location>
        <begin position="154"/>
        <end position="207"/>
    </location>
</feature>
<evidence type="ECO:0000256" key="3">
    <source>
        <dbReference type="ARBA" id="ARBA00023224"/>
    </source>
</evidence>
<evidence type="ECO:0000256" key="2">
    <source>
        <dbReference type="ARBA" id="ARBA00022519"/>
    </source>
</evidence>
<evidence type="ECO:0000259" key="7">
    <source>
        <dbReference type="PROSITE" id="PS50111"/>
    </source>
</evidence>
<keyword evidence="6" id="KW-0472">Membrane</keyword>
<gene>
    <name evidence="10" type="ORF">HK439_06335</name>
</gene>
<protein>
    <submittedName>
        <fullName evidence="10">HAMP domain-containing protein</fullName>
    </submittedName>
</protein>
<dbReference type="GO" id="GO:0007165">
    <property type="term" value="P:signal transduction"/>
    <property type="evidence" value="ECO:0007669"/>
    <property type="project" value="UniProtKB-KW"/>
</dbReference>